<dbReference type="InterPro" id="IPR013120">
    <property type="entry name" value="FAR_NAD-bd"/>
</dbReference>
<dbReference type="PROSITE" id="PS50075">
    <property type="entry name" value="CARRIER"/>
    <property type="match status" value="1"/>
</dbReference>
<dbReference type="InterPro" id="IPR000873">
    <property type="entry name" value="AMP-dep_synth/lig_dom"/>
</dbReference>
<dbReference type="AlphaFoldDB" id="A0A3N4JX13"/>
<sequence>MNSKMASSSSSFRRPRFSLLKPPPTDQGDNIRTYPGLLFFNAKHNPSHIFCLQGVREHDAAPIPITFAQTQLSVQRCMGWLAKNVKGIHSPQEANGKVEKAAAVGILMGSDVGIVIYMMALLSLGVPVVLLSARLTPVAIAHLLKSTSAGSVVVSQRCQRTASEAVASYGNGENIPNIYEPISYDRFLEDEEWDSLEIPPAYDVVDEMDRNVLILHSSGTTGLPKPIYHPHKYMLGYATCHLFGENDKVDGVNCSTLPLFHGFGLLSPSLALSVGKPFCIPPASTIPTATSTLSLLRLSNARSLMSVPSILEDLLYLPQSEGINALRTLDFVAVGGGPIKSTVGAALVEAGVKLLNHMGATEIGAIAPIFLPGPDYDWRYLLLRKDIGLRLEDPGDGRGLFKLIGKPFGWDQEFLVQDLLQCNPRAPESQFKILGRADDLIVLATGEKVLPRIMEMTVANDCKVKEAIAFGDGRFNIGLIVEASIDLDVKDEEQVSAYVEDIWHSVQAGNEFTDNHGKITSKGMIIVTTPSYKQLARTDKGSLTRKTIVQEFAEEIDAAYRKAEMEGIEAIPGPGEDIKTWLKAIVGNILKISHQDPTWSDSNDFFELGMDSLQATILRRKILASITKSGREFKELSPDFIFKHPTIDTLHALLSGNAPDSGRERAERMNEMVRKYVSNIKSLPAPTMTPTAIVLLTGSTGSLGSFLLAQLTALPHVGKVICLNRRINSLSSKDLHSRQEAALSRGGITIPPSSWEKIIIHEADLKTPSFGLSDSDYGSLRSVTHIIHNAWPMDFNRSLESFEPHFQATQNIISLALLANESNPQNKPRILFTSSVAAVGRYPALTGSTLIPEEPMHNAQVTDHFGYPEAKWVCEQLIEEAGIIHAGRIETASVRIGQLTGSESSGAWSPKEHFPSILKSSQTIGSLPDIKGTLSWIPVDRAARVAIELLFQSSPPDPVYHLENPMRQPWSDLLVLLSRALGLPSKTIPFEAWLDKVRSITDVEKNPAGKVVKFLEKEFTAMASGAVILDTRKARRVSRTLAGSGGIEPRHVNLYVKYWKSVGHLL</sequence>
<dbReference type="InterPro" id="IPR020845">
    <property type="entry name" value="AMP-binding_CS"/>
</dbReference>
<dbReference type="Pfam" id="PF00501">
    <property type="entry name" value="AMP-binding"/>
    <property type="match status" value="1"/>
</dbReference>
<dbReference type="SUPFAM" id="SSF47336">
    <property type="entry name" value="ACP-like"/>
    <property type="match status" value="1"/>
</dbReference>
<dbReference type="Pfam" id="PF07993">
    <property type="entry name" value="NAD_binding_4"/>
    <property type="match status" value="1"/>
</dbReference>
<keyword evidence="4" id="KW-0472">Membrane</keyword>
<evidence type="ECO:0000313" key="7">
    <source>
        <dbReference type="Proteomes" id="UP000276215"/>
    </source>
</evidence>
<dbReference type="InterPro" id="IPR009081">
    <property type="entry name" value="PP-bd_ACP"/>
</dbReference>
<dbReference type="Gene3D" id="1.10.1200.10">
    <property type="entry name" value="ACP-like"/>
    <property type="match status" value="1"/>
</dbReference>
<dbReference type="InterPro" id="IPR036291">
    <property type="entry name" value="NAD(P)-bd_dom_sf"/>
</dbReference>
<feature type="domain" description="Carrier" evidence="5">
    <location>
        <begin position="576"/>
        <end position="658"/>
    </location>
</feature>
<organism evidence="6 7">
    <name type="scientific">Choiromyces venosus 120613-1</name>
    <dbReference type="NCBI Taxonomy" id="1336337"/>
    <lineage>
        <taxon>Eukaryota</taxon>
        <taxon>Fungi</taxon>
        <taxon>Dikarya</taxon>
        <taxon>Ascomycota</taxon>
        <taxon>Pezizomycotina</taxon>
        <taxon>Pezizomycetes</taxon>
        <taxon>Pezizales</taxon>
        <taxon>Tuberaceae</taxon>
        <taxon>Choiromyces</taxon>
    </lineage>
</organism>
<evidence type="ECO:0000256" key="1">
    <source>
        <dbReference type="ARBA" id="ARBA00022450"/>
    </source>
</evidence>
<feature type="region of interest" description="Disordered" evidence="3">
    <location>
        <begin position="1"/>
        <end position="29"/>
    </location>
</feature>
<gene>
    <name evidence="6" type="ORF">L873DRAFT_1732389</name>
</gene>
<keyword evidence="7" id="KW-1185">Reference proteome</keyword>
<dbReference type="PANTHER" id="PTHR43439:SF2">
    <property type="entry name" value="ENZYME, PUTATIVE (JCVI)-RELATED"/>
    <property type="match status" value="1"/>
</dbReference>
<name>A0A3N4JX13_9PEZI</name>
<dbReference type="Gene3D" id="3.40.50.720">
    <property type="entry name" value="NAD(P)-binding Rossmann-like Domain"/>
    <property type="match status" value="1"/>
</dbReference>
<keyword evidence="4" id="KW-1133">Transmembrane helix</keyword>
<evidence type="ECO:0000256" key="2">
    <source>
        <dbReference type="ARBA" id="ARBA00022553"/>
    </source>
</evidence>
<dbReference type="OrthoDB" id="429813at2759"/>
<reference evidence="6 7" key="1">
    <citation type="journal article" date="2018" name="Nat. Ecol. Evol.">
        <title>Pezizomycetes genomes reveal the molecular basis of ectomycorrhizal truffle lifestyle.</title>
        <authorList>
            <person name="Murat C."/>
            <person name="Payen T."/>
            <person name="Noel B."/>
            <person name="Kuo A."/>
            <person name="Morin E."/>
            <person name="Chen J."/>
            <person name="Kohler A."/>
            <person name="Krizsan K."/>
            <person name="Balestrini R."/>
            <person name="Da Silva C."/>
            <person name="Montanini B."/>
            <person name="Hainaut M."/>
            <person name="Levati E."/>
            <person name="Barry K.W."/>
            <person name="Belfiori B."/>
            <person name="Cichocki N."/>
            <person name="Clum A."/>
            <person name="Dockter R.B."/>
            <person name="Fauchery L."/>
            <person name="Guy J."/>
            <person name="Iotti M."/>
            <person name="Le Tacon F."/>
            <person name="Lindquist E.A."/>
            <person name="Lipzen A."/>
            <person name="Malagnac F."/>
            <person name="Mello A."/>
            <person name="Molinier V."/>
            <person name="Miyauchi S."/>
            <person name="Poulain J."/>
            <person name="Riccioni C."/>
            <person name="Rubini A."/>
            <person name="Sitrit Y."/>
            <person name="Splivallo R."/>
            <person name="Traeger S."/>
            <person name="Wang M."/>
            <person name="Zifcakova L."/>
            <person name="Wipf D."/>
            <person name="Zambonelli A."/>
            <person name="Paolocci F."/>
            <person name="Nowrousian M."/>
            <person name="Ottonello S."/>
            <person name="Baldrian P."/>
            <person name="Spatafora J.W."/>
            <person name="Henrissat B."/>
            <person name="Nagy L.G."/>
            <person name="Aury J.M."/>
            <person name="Wincker P."/>
            <person name="Grigoriev I.V."/>
            <person name="Bonfante P."/>
            <person name="Martin F.M."/>
        </authorList>
    </citation>
    <scope>NUCLEOTIDE SEQUENCE [LARGE SCALE GENOMIC DNA]</scope>
    <source>
        <strain evidence="6 7">120613-1</strain>
    </source>
</reference>
<keyword evidence="2" id="KW-0597">Phosphoprotein</keyword>
<dbReference type="SUPFAM" id="SSF56801">
    <property type="entry name" value="Acetyl-CoA synthetase-like"/>
    <property type="match status" value="1"/>
</dbReference>
<evidence type="ECO:0000256" key="4">
    <source>
        <dbReference type="SAM" id="Phobius"/>
    </source>
</evidence>
<evidence type="ECO:0000313" key="6">
    <source>
        <dbReference type="EMBL" id="RPB02893.1"/>
    </source>
</evidence>
<dbReference type="InterPro" id="IPR042099">
    <property type="entry name" value="ANL_N_sf"/>
</dbReference>
<dbReference type="PANTHER" id="PTHR43439">
    <property type="entry name" value="PHENYLACETATE-COENZYME A LIGASE"/>
    <property type="match status" value="1"/>
</dbReference>
<feature type="transmembrane region" description="Helical" evidence="4">
    <location>
        <begin position="114"/>
        <end position="133"/>
    </location>
</feature>
<proteinExistence type="predicted"/>
<dbReference type="PROSITE" id="PS00455">
    <property type="entry name" value="AMP_BINDING"/>
    <property type="match status" value="1"/>
</dbReference>
<evidence type="ECO:0000256" key="3">
    <source>
        <dbReference type="SAM" id="MobiDB-lite"/>
    </source>
</evidence>
<dbReference type="SUPFAM" id="SSF51735">
    <property type="entry name" value="NAD(P)-binding Rossmann-fold domains"/>
    <property type="match status" value="1"/>
</dbReference>
<dbReference type="Gene3D" id="3.40.50.12780">
    <property type="entry name" value="N-terminal domain of ligase-like"/>
    <property type="match status" value="1"/>
</dbReference>
<keyword evidence="1" id="KW-0596">Phosphopantetheine</keyword>
<dbReference type="InterPro" id="IPR051414">
    <property type="entry name" value="Adenylate-forming_Reductase"/>
</dbReference>
<accession>A0A3N4JX13</accession>
<dbReference type="InterPro" id="IPR036736">
    <property type="entry name" value="ACP-like_sf"/>
</dbReference>
<dbReference type="Proteomes" id="UP000276215">
    <property type="component" value="Unassembled WGS sequence"/>
</dbReference>
<dbReference type="STRING" id="1336337.A0A3N4JX13"/>
<protein>
    <submittedName>
        <fullName evidence="6">Acetyl-CoA synthetase-like protein</fullName>
    </submittedName>
</protein>
<keyword evidence="4" id="KW-0812">Transmembrane</keyword>
<dbReference type="Pfam" id="PF23562">
    <property type="entry name" value="AMP-binding_C_3"/>
    <property type="match status" value="1"/>
</dbReference>
<dbReference type="EMBL" id="ML120365">
    <property type="protein sequence ID" value="RPB02893.1"/>
    <property type="molecule type" value="Genomic_DNA"/>
</dbReference>
<evidence type="ECO:0000259" key="5">
    <source>
        <dbReference type="PROSITE" id="PS50075"/>
    </source>
</evidence>
<dbReference type="Pfam" id="PF00550">
    <property type="entry name" value="PP-binding"/>
    <property type="match status" value="1"/>
</dbReference>